<feature type="region of interest" description="Disordered" evidence="1">
    <location>
        <begin position="206"/>
        <end position="257"/>
    </location>
</feature>
<dbReference type="InterPro" id="IPR049172">
    <property type="entry name" value="DUF6857_pln"/>
</dbReference>
<keyword evidence="6" id="KW-1185">Reference proteome</keyword>
<dbReference type="AlphaFoldDB" id="A0AAV1DB92"/>
<evidence type="ECO:0000259" key="3">
    <source>
        <dbReference type="Pfam" id="PF06075"/>
    </source>
</evidence>
<dbReference type="PANTHER" id="PTHR31928">
    <property type="entry name" value="EXPRESSED PROTEIN"/>
    <property type="match status" value="1"/>
</dbReference>
<dbReference type="PANTHER" id="PTHR31928:SF12">
    <property type="entry name" value="DUF3741 DOMAIN-CONTAINING PROTEIN"/>
    <property type="match status" value="1"/>
</dbReference>
<evidence type="ECO:0000313" key="5">
    <source>
        <dbReference type="EMBL" id="CAI9104274.1"/>
    </source>
</evidence>
<protein>
    <submittedName>
        <fullName evidence="5">OLC1v1002911C1</fullName>
    </submittedName>
</protein>
<gene>
    <name evidence="5" type="ORF">OLC1_LOCUS13234</name>
</gene>
<keyword evidence="2" id="KW-0472">Membrane</keyword>
<keyword evidence="2" id="KW-0812">Transmembrane</keyword>
<dbReference type="EMBL" id="OX459121">
    <property type="protein sequence ID" value="CAI9104274.1"/>
    <property type="molecule type" value="Genomic_DNA"/>
</dbReference>
<dbReference type="Pfam" id="PF06075">
    <property type="entry name" value="DUF936"/>
    <property type="match status" value="1"/>
</dbReference>
<evidence type="ECO:0000259" key="4">
    <source>
        <dbReference type="Pfam" id="PF21647"/>
    </source>
</evidence>
<dbReference type="InterPro" id="IPR048297">
    <property type="entry name" value="DUF936_dom_pln"/>
</dbReference>
<dbReference type="Pfam" id="PF21647">
    <property type="entry name" value="DUF6857"/>
    <property type="match status" value="1"/>
</dbReference>
<sequence length="666" mass="73270">MLKFTVARFLADQELDCGSCVLCFSVFLMIAMALLRSGVVAKLLDAMRDDNPSPRKDDGKPVLLQIRSIIPVLEEGDLWPNRGFYLKVSDRSHAIYVSLPQEENDLILSNKLKLGQFIHVQKLEKSDPVPLLRGITPIPGRRLCEGSPEDMNSPRTLAKFLHSIDADAMVEEKGVISEKKIDETLADSRKLSRGLSAADALVRNNGGLQPRIRGRSRSVSATKTRLGMNSIGSHSIIRPTYTEDDSDSDSTLSSVSSVSKRKSWTQSEILELKEIFDSSVSKNESKPAARSRSANVSPVRSVRYDSSEEYSTSTTSGRNVRSIRKSSKAANNIKTLVPKVISEQTSHPLSSLIHDRKGAEAEIAWGTLPAVLLKLGKEVVRQRDAALSTAADALQEACAAERLLKSLSKYSELNASEGGDSQPYIDKFIDLQDDLGRTKLIMQSLTNISPFTTSETDPSGLHSVKQALDTAVERKKNATSWIKSAVALDLSTSSADYLNPSATRVAAPNSLRKSSRSIKPKAPSIIRKQRSIDEIPHFLVSDKDNHAEWIKGNGLSAATDLANSLQDECRKLFLDYLEKYLEKFDSNTSSIQSDSEIAGMMFEVKRINDLLVSLVGKEPNCNNLDDSEKEAYARAREKICGILLNNVDRTAWLCSKSANSSTYSSI</sequence>
<reference evidence="5" key="1">
    <citation type="submission" date="2023-03" db="EMBL/GenBank/DDBJ databases">
        <authorList>
            <person name="Julca I."/>
        </authorList>
    </citation>
    <scope>NUCLEOTIDE SEQUENCE</scope>
</reference>
<evidence type="ECO:0000256" key="1">
    <source>
        <dbReference type="SAM" id="MobiDB-lite"/>
    </source>
</evidence>
<proteinExistence type="predicted"/>
<evidence type="ECO:0000313" key="6">
    <source>
        <dbReference type="Proteomes" id="UP001161247"/>
    </source>
</evidence>
<organism evidence="5 6">
    <name type="scientific">Oldenlandia corymbosa var. corymbosa</name>
    <dbReference type="NCBI Taxonomy" id="529605"/>
    <lineage>
        <taxon>Eukaryota</taxon>
        <taxon>Viridiplantae</taxon>
        <taxon>Streptophyta</taxon>
        <taxon>Embryophyta</taxon>
        <taxon>Tracheophyta</taxon>
        <taxon>Spermatophyta</taxon>
        <taxon>Magnoliopsida</taxon>
        <taxon>eudicotyledons</taxon>
        <taxon>Gunneridae</taxon>
        <taxon>Pentapetalae</taxon>
        <taxon>asterids</taxon>
        <taxon>lamiids</taxon>
        <taxon>Gentianales</taxon>
        <taxon>Rubiaceae</taxon>
        <taxon>Rubioideae</taxon>
        <taxon>Spermacoceae</taxon>
        <taxon>Hedyotis-Oldenlandia complex</taxon>
        <taxon>Oldenlandia</taxon>
    </lineage>
</organism>
<feature type="transmembrane region" description="Helical" evidence="2">
    <location>
        <begin position="21"/>
        <end position="44"/>
    </location>
</feature>
<keyword evidence="2" id="KW-1133">Transmembrane helix</keyword>
<feature type="region of interest" description="Disordered" evidence="1">
    <location>
        <begin position="281"/>
        <end position="326"/>
    </location>
</feature>
<name>A0AAV1DB92_OLDCO</name>
<feature type="domain" description="DUF936" evidence="3">
    <location>
        <begin position="35"/>
        <end position="151"/>
    </location>
</feature>
<dbReference type="Proteomes" id="UP001161247">
    <property type="component" value="Chromosome 4"/>
</dbReference>
<evidence type="ECO:0000256" key="2">
    <source>
        <dbReference type="SAM" id="Phobius"/>
    </source>
</evidence>
<feature type="domain" description="DUF6857" evidence="4">
    <location>
        <begin position="353"/>
        <end position="651"/>
    </location>
</feature>
<dbReference type="InterPro" id="IPR010341">
    <property type="entry name" value="DUF936_pln"/>
</dbReference>
<accession>A0AAV1DB92</accession>